<dbReference type="Proteomes" id="UP000257127">
    <property type="component" value="Unassembled WGS sequence"/>
</dbReference>
<evidence type="ECO:0000259" key="1">
    <source>
        <dbReference type="Pfam" id="PF22599"/>
    </source>
</evidence>
<reference evidence="2 3" key="1">
    <citation type="submission" date="2018-08" db="EMBL/GenBank/DDBJ databases">
        <title>The draft genome squence of Brumimicrobium sp. N62.</title>
        <authorList>
            <person name="Du Z.-J."/>
            <person name="Luo H.-R."/>
        </authorList>
    </citation>
    <scope>NUCLEOTIDE SEQUENCE [LARGE SCALE GENOMIC DNA]</scope>
    <source>
        <strain evidence="2 3">N62</strain>
    </source>
</reference>
<dbReference type="AlphaFoldDB" id="A0A3E1F203"/>
<gene>
    <name evidence="2" type="ORF">DXU93_02680</name>
</gene>
<name>A0A3E1F203_9FLAO</name>
<dbReference type="EMBL" id="QURB01000001">
    <property type="protein sequence ID" value="RFC55861.1"/>
    <property type="molecule type" value="Genomic_DNA"/>
</dbReference>
<dbReference type="OrthoDB" id="1162158at2"/>
<evidence type="ECO:0000313" key="3">
    <source>
        <dbReference type="Proteomes" id="UP000257127"/>
    </source>
</evidence>
<dbReference type="Gene3D" id="3.30.1360.200">
    <property type="match status" value="1"/>
</dbReference>
<protein>
    <recommendedName>
        <fullName evidence="1">SecDF P1 head subdomain domain-containing protein</fullName>
    </recommendedName>
</protein>
<evidence type="ECO:0000313" key="2">
    <source>
        <dbReference type="EMBL" id="RFC55861.1"/>
    </source>
</evidence>
<sequence length="265" mass="30544">MIQKLFIISLLLLTSSTNDEKYICKCKEYQKSALENSTPLLEFKSNLNNKAFSNTINRLSEDTTFIKENSKFDSLSAFFISNISANNEYLNSPIIGYAKMNDKAIVSHIFKRFVEEKKIDNMTNIDFMWSQKPKNLTNDGDNYFSLYALNNKGRYQITHENIDFARLSKHPNDKFYGVSISFDEEGAVAFSELTKENINNCISTISYSKVLSAPFIFNQVVGGSVFIDGNFTKLEAEKLIKRLNCYNYSQRIGQRKFDRKLNRCN</sequence>
<dbReference type="Pfam" id="PF22599">
    <property type="entry name" value="SecDF_P1_head"/>
    <property type="match status" value="1"/>
</dbReference>
<feature type="domain" description="SecDF P1 head subdomain" evidence="1">
    <location>
        <begin position="154"/>
        <end position="243"/>
    </location>
</feature>
<dbReference type="RefSeq" id="WP_116879696.1">
    <property type="nucleotide sequence ID" value="NZ_QURB01000001.1"/>
</dbReference>
<proteinExistence type="predicted"/>
<dbReference type="InterPro" id="IPR054384">
    <property type="entry name" value="SecDF_P1_head"/>
</dbReference>
<keyword evidence="3" id="KW-1185">Reference proteome</keyword>
<accession>A0A3E1F203</accession>
<organism evidence="2 3">
    <name type="scientific">Brumimicrobium aurantiacum</name>
    <dbReference type="NCBI Taxonomy" id="1737063"/>
    <lineage>
        <taxon>Bacteria</taxon>
        <taxon>Pseudomonadati</taxon>
        <taxon>Bacteroidota</taxon>
        <taxon>Flavobacteriia</taxon>
        <taxon>Flavobacteriales</taxon>
        <taxon>Crocinitomicaceae</taxon>
        <taxon>Brumimicrobium</taxon>
    </lineage>
</organism>
<comment type="caution">
    <text evidence="2">The sequence shown here is derived from an EMBL/GenBank/DDBJ whole genome shotgun (WGS) entry which is preliminary data.</text>
</comment>